<evidence type="ECO:0000256" key="1">
    <source>
        <dbReference type="ARBA" id="ARBA00023015"/>
    </source>
</evidence>
<dbReference type="GO" id="GO:0003700">
    <property type="term" value="F:DNA-binding transcription factor activity"/>
    <property type="evidence" value="ECO:0007669"/>
    <property type="project" value="InterPro"/>
</dbReference>
<dbReference type="RefSeq" id="WP_012832736.1">
    <property type="nucleotide sequence ID" value="NC_013441.1"/>
</dbReference>
<dbReference type="InterPro" id="IPR023187">
    <property type="entry name" value="Tscrpt_reg_MarR-type_CS"/>
</dbReference>
<dbReference type="PANTHER" id="PTHR42756">
    <property type="entry name" value="TRANSCRIPTIONAL REGULATOR, MARR"/>
    <property type="match status" value="1"/>
</dbReference>
<dbReference type="Gene3D" id="1.10.10.10">
    <property type="entry name" value="Winged helix-like DNA-binding domain superfamily/Winged helix DNA-binding domain"/>
    <property type="match status" value="1"/>
</dbReference>
<evidence type="ECO:0000256" key="3">
    <source>
        <dbReference type="ARBA" id="ARBA00023163"/>
    </source>
</evidence>
<keyword evidence="3" id="KW-0804">Transcription</keyword>
<protein>
    <submittedName>
        <fullName evidence="5">Regulatory protein MarR</fullName>
    </submittedName>
</protein>
<dbReference type="PRINTS" id="PR00598">
    <property type="entry name" value="HTHMARR"/>
</dbReference>
<keyword evidence="1" id="KW-0805">Transcription regulation</keyword>
<dbReference type="HOGENOM" id="CLU_129233_0_0_11"/>
<accession>D0L3F7</accession>
<dbReference type="SUPFAM" id="SSF46785">
    <property type="entry name" value="Winged helix' DNA-binding domain"/>
    <property type="match status" value="1"/>
</dbReference>
<dbReference type="InterPro" id="IPR036390">
    <property type="entry name" value="WH_DNA-bd_sf"/>
</dbReference>
<evidence type="ECO:0000259" key="4">
    <source>
        <dbReference type="PROSITE" id="PS50995"/>
    </source>
</evidence>
<keyword evidence="6" id="KW-1185">Reference proteome</keyword>
<organism evidence="5 6">
    <name type="scientific">Gordonia bronchialis (strain ATCC 25592 / DSM 43247 / BCRC 13721 / JCM 3198 / KCTC 3076 / NBRC 16047 / NCTC 10667)</name>
    <name type="common">Rhodococcus bronchialis</name>
    <dbReference type="NCBI Taxonomy" id="526226"/>
    <lineage>
        <taxon>Bacteria</taxon>
        <taxon>Bacillati</taxon>
        <taxon>Actinomycetota</taxon>
        <taxon>Actinomycetes</taxon>
        <taxon>Mycobacteriales</taxon>
        <taxon>Gordoniaceae</taxon>
        <taxon>Gordonia</taxon>
    </lineage>
</organism>
<proteinExistence type="predicted"/>
<sequence>MPDSAVPTASDDERSCSVDAAYAALLEFLDRLACLGKAHTMDSLAATDLTFSQLKVMFALGAHEAPMSVNEIADHVHLSLAAAGRTVDKLVVSDLVDRREDSTDRRVKRVSLTADGKQFLDSQLTIKQEIVRRFVSGLPANMRGDLCRTLRPIVDDDVDYFDISDEELSEIVAAAEKP</sequence>
<dbReference type="Proteomes" id="UP000001219">
    <property type="component" value="Chromosome"/>
</dbReference>
<dbReference type="SMART" id="SM00347">
    <property type="entry name" value="HTH_MARR"/>
    <property type="match status" value="1"/>
</dbReference>
<dbReference type="AlphaFoldDB" id="D0L3F7"/>
<evidence type="ECO:0000256" key="2">
    <source>
        <dbReference type="ARBA" id="ARBA00023125"/>
    </source>
</evidence>
<dbReference type="STRING" id="526226.Gbro_0843"/>
<evidence type="ECO:0000313" key="6">
    <source>
        <dbReference type="Proteomes" id="UP000001219"/>
    </source>
</evidence>
<feature type="domain" description="HTH marR-type" evidence="4">
    <location>
        <begin position="22"/>
        <end position="155"/>
    </location>
</feature>
<dbReference type="PROSITE" id="PS50995">
    <property type="entry name" value="HTH_MARR_2"/>
    <property type="match status" value="1"/>
</dbReference>
<dbReference type="InterPro" id="IPR000835">
    <property type="entry name" value="HTH_MarR-typ"/>
</dbReference>
<evidence type="ECO:0000313" key="5">
    <source>
        <dbReference type="EMBL" id="ACY20156.1"/>
    </source>
</evidence>
<dbReference type="Pfam" id="PF12802">
    <property type="entry name" value="MarR_2"/>
    <property type="match status" value="1"/>
</dbReference>
<dbReference type="PANTHER" id="PTHR42756:SF1">
    <property type="entry name" value="TRANSCRIPTIONAL REPRESSOR OF EMRAB OPERON"/>
    <property type="match status" value="1"/>
</dbReference>
<dbReference type="EMBL" id="CP001802">
    <property type="protein sequence ID" value="ACY20156.1"/>
    <property type="molecule type" value="Genomic_DNA"/>
</dbReference>
<name>D0L3F7_GORB4</name>
<reference evidence="5 6" key="2">
    <citation type="journal article" date="2010" name="Stand. Genomic Sci.">
        <title>Complete genome sequence of Gordonia bronchialis type strain (3410).</title>
        <authorList>
            <person name="Ivanova N."/>
            <person name="Sikorski J."/>
            <person name="Jando M."/>
            <person name="Lapidus A."/>
            <person name="Nolan M."/>
            <person name="Lucas S."/>
            <person name="Del Rio T.G."/>
            <person name="Tice H."/>
            <person name="Copeland A."/>
            <person name="Cheng J.F."/>
            <person name="Chen F."/>
            <person name="Bruce D."/>
            <person name="Goodwin L."/>
            <person name="Pitluck S."/>
            <person name="Mavromatis K."/>
            <person name="Ovchinnikova G."/>
            <person name="Pati A."/>
            <person name="Chen A."/>
            <person name="Palaniappan K."/>
            <person name="Land M."/>
            <person name="Hauser L."/>
            <person name="Chang Y.J."/>
            <person name="Jeffries C.D."/>
            <person name="Chain P."/>
            <person name="Saunders E."/>
            <person name="Han C."/>
            <person name="Detter J.C."/>
            <person name="Brettin T."/>
            <person name="Rohde M."/>
            <person name="Goker M."/>
            <person name="Bristow J."/>
            <person name="Eisen J.A."/>
            <person name="Markowitz V."/>
            <person name="Hugenholtz P."/>
            <person name="Klenk H.P."/>
            <person name="Kyrpides N.C."/>
        </authorList>
    </citation>
    <scope>NUCLEOTIDE SEQUENCE [LARGE SCALE GENOMIC DNA]</scope>
    <source>
        <strain evidence="6">ATCC 25592 / DSM 43247 / BCRC 13721 / JCM 3198 / KCTC 3076 / NBRC 16047 / NCTC 10667</strain>
    </source>
</reference>
<dbReference type="InterPro" id="IPR036388">
    <property type="entry name" value="WH-like_DNA-bd_sf"/>
</dbReference>
<dbReference type="eggNOG" id="COG1846">
    <property type="taxonomic scope" value="Bacteria"/>
</dbReference>
<dbReference type="GO" id="GO:0003677">
    <property type="term" value="F:DNA binding"/>
    <property type="evidence" value="ECO:0007669"/>
    <property type="project" value="UniProtKB-KW"/>
</dbReference>
<gene>
    <name evidence="5" type="ordered locus">Gbro_0843</name>
</gene>
<dbReference type="PROSITE" id="PS01117">
    <property type="entry name" value="HTH_MARR_1"/>
    <property type="match status" value="1"/>
</dbReference>
<dbReference type="KEGG" id="gbr:Gbro_0843"/>
<keyword evidence="2" id="KW-0238">DNA-binding</keyword>
<reference evidence="6" key="1">
    <citation type="submission" date="2009-10" db="EMBL/GenBank/DDBJ databases">
        <title>The complete chromosome of Gordonia bronchialis DSM 43247.</title>
        <authorList>
            <consortium name="US DOE Joint Genome Institute (JGI-PGF)"/>
            <person name="Lucas S."/>
            <person name="Copeland A."/>
            <person name="Lapidus A."/>
            <person name="Glavina del Rio T."/>
            <person name="Dalin E."/>
            <person name="Tice H."/>
            <person name="Bruce D."/>
            <person name="Goodwin L."/>
            <person name="Pitluck S."/>
            <person name="Kyrpides N."/>
            <person name="Mavromatis K."/>
            <person name="Ivanova N."/>
            <person name="Ovchinnikova G."/>
            <person name="Saunders E."/>
            <person name="Brettin T."/>
            <person name="Detter J.C."/>
            <person name="Han C."/>
            <person name="Larimer F."/>
            <person name="Land M."/>
            <person name="Hauser L."/>
            <person name="Markowitz V."/>
            <person name="Cheng J.-F."/>
            <person name="Hugenholtz P."/>
            <person name="Woyke T."/>
            <person name="Wu D."/>
            <person name="Jando M."/>
            <person name="Schneider S."/>
            <person name="Goeker M."/>
            <person name="Klenk H.-P."/>
            <person name="Eisen J.A."/>
        </authorList>
    </citation>
    <scope>NUCLEOTIDE SEQUENCE [LARGE SCALE GENOMIC DNA]</scope>
    <source>
        <strain evidence="6">ATCC 25592 / DSM 43247 / BCRC 13721 / JCM 3198 / KCTC 3076 / NBRC 16047 / NCTC 10667</strain>
    </source>
</reference>